<name>A0A9Q0YTZ4_HOLLE</name>
<evidence type="ECO:0000313" key="1">
    <source>
        <dbReference type="EMBL" id="KAJ8026161.1"/>
    </source>
</evidence>
<dbReference type="Proteomes" id="UP001152320">
    <property type="component" value="Chromosome 17"/>
</dbReference>
<comment type="caution">
    <text evidence="1">The sequence shown here is derived from an EMBL/GenBank/DDBJ whole genome shotgun (WGS) entry which is preliminary data.</text>
</comment>
<evidence type="ECO:0000313" key="2">
    <source>
        <dbReference type="Proteomes" id="UP001152320"/>
    </source>
</evidence>
<dbReference type="OrthoDB" id="8046937at2759"/>
<dbReference type="AlphaFoldDB" id="A0A9Q0YTZ4"/>
<keyword evidence="2" id="KW-1185">Reference proteome</keyword>
<gene>
    <name evidence="1" type="ORF">HOLleu_33923</name>
</gene>
<organism evidence="1 2">
    <name type="scientific">Holothuria leucospilota</name>
    <name type="common">Black long sea cucumber</name>
    <name type="synonym">Mertensiothuria leucospilota</name>
    <dbReference type="NCBI Taxonomy" id="206669"/>
    <lineage>
        <taxon>Eukaryota</taxon>
        <taxon>Metazoa</taxon>
        <taxon>Echinodermata</taxon>
        <taxon>Eleutherozoa</taxon>
        <taxon>Echinozoa</taxon>
        <taxon>Holothuroidea</taxon>
        <taxon>Aspidochirotacea</taxon>
        <taxon>Aspidochirotida</taxon>
        <taxon>Holothuriidae</taxon>
        <taxon>Holothuria</taxon>
    </lineage>
</organism>
<dbReference type="PANTHER" id="PTHR47331:SF5">
    <property type="entry name" value="RIBONUCLEASE H"/>
    <property type="match status" value="1"/>
</dbReference>
<accession>A0A9Q0YTZ4</accession>
<proteinExistence type="predicted"/>
<dbReference type="PANTHER" id="PTHR47331">
    <property type="entry name" value="PHD-TYPE DOMAIN-CONTAINING PROTEIN"/>
    <property type="match status" value="1"/>
</dbReference>
<sequence>MSDPHVEAPVTPNHLVTMKSSSLLPAPGNFVKEDLYAKMTWRKVQFLSEHFSSF</sequence>
<dbReference type="EMBL" id="JAIZAY010000017">
    <property type="protein sequence ID" value="KAJ8026161.1"/>
    <property type="molecule type" value="Genomic_DNA"/>
</dbReference>
<reference evidence="1" key="1">
    <citation type="submission" date="2021-10" db="EMBL/GenBank/DDBJ databases">
        <title>Tropical sea cucumber genome reveals ecological adaptation and Cuvierian tubules defense mechanism.</title>
        <authorList>
            <person name="Chen T."/>
        </authorList>
    </citation>
    <scope>NUCLEOTIDE SEQUENCE</scope>
    <source>
        <strain evidence="1">Nanhai2018</strain>
        <tissue evidence="1">Muscle</tissue>
    </source>
</reference>
<protein>
    <submittedName>
        <fullName evidence="1">Uncharacterized protein</fullName>
    </submittedName>
</protein>